<evidence type="ECO:0000313" key="2">
    <source>
        <dbReference type="Proteomes" id="UP001211711"/>
    </source>
</evidence>
<name>A0ABT4ZRQ6_9CYAN</name>
<comment type="caution">
    <text evidence="1">The sequence shown here is derived from an EMBL/GenBank/DDBJ whole genome shotgun (WGS) entry which is preliminary data.</text>
</comment>
<keyword evidence="2" id="KW-1185">Reference proteome</keyword>
<dbReference type="RefSeq" id="WP_272109944.1">
    <property type="nucleotide sequence ID" value="NZ_JAQMTI010000108.1"/>
</dbReference>
<reference evidence="1 2" key="1">
    <citation type="submission" date="2023-01" db="EMBL/GenBank/DDBJ databases">
        <title>Genomes from the Australian National Cyanobacteria Reference Collection.</title>
        <authorList>
            <person name="Willis A."/>
            <person name="Lee E.M.F."/>
        </authorList>
    </citation>
    <scope>NUCLEOTIDE SEQUENCE [LARGE SCALE GENOMIC DNA]</scope>
    <source>
        <strain evidence="1 2">CS-549</strain>
    </source>
</reference>
<dbReference type="Proteomes" id="UP001211711">
    <property type="component" value="Unassembled WGS sequence"/>
</dbReference>
<protein>
    <submittedName>
        <fullName evidence="1">Uncharacterized protein</fullName>
    </submittedName>
</protein>
<sequence length="51" mass="6148">MQVHTMALVSKYPITVPNTNITRETEERSLFYHFYHQLNRTYEITENFVLA</sequence>
<organism evidence="1 2">
    <name type="scientific">Sphaerospermopsis kisseleviana CS-549</name>
    <dbReference type="NCBI Taxonomy" id="3021783"/>
    <lineage>
        <taxon>Bacteria</taxon>
        <taxon>Bacillati</taxon>
        <taxon>Cyanobacteriota</taxon>
        <taxon>Cyanophyceae</taxon>
        <taxon>Nostocales</taxon>
        <taxon>Aphanizomenonaceae</taxon>
        <taxon>Sphaerospermopsis</taxon>
        <taxon>Sphaerospermopsis kisseleviana</taxon>
    </lineage>
</organism>
<gene>
    <name evidence="1" type="ORF">PN497_08815</name>
</gene>
<evidence type="ECO:0000313" key="1">
    <source>
        <dbReference type="EMBL" id="MDB9441458.1"/>
    </source>
</evidence>
<dbReference type="EMBL" id="JAQMTI010000108">
    <property type="protein sequence ID" value="MDB9441458.1"/>
    <property type="molecule type" value="Genomic_DNA"/>
</dbReference>
<proteinExistence type="predicted"/>
<accession>A0ABT4ZRQ6</accession>